<evidence type="ECO:0000313" key="2">
    <source>
        <dbReference type="EnsemblMetazoa" id="PPA34724.1"/>
    </source>
</evidence>
<reference evidence="3" key="1">
    <citation type="journal article" date="2008" name="Nat. Genet.">
        <title>The Pristionchus pacificus genome provides a unique perspective on nematode lifestyle and parasitism.</title>
        <authorList>
            <person name="Dieterich C."/>
            <person name="Clifton S.W."/>
            <person name="Schuster L.N."/>
            <person name="Chinwalla A."/>
            <person name="Delehaunty K."/>
            <person name="Dinkelacker I."/>
            <person name="Fulton L."/>
            <person name="Fulton R."/>
            <person name="Godfrey J."/>
            <person name="Minx P."/>
            <person name="Mitreva M."/>
            <person name="Roeseler W."/>
            <person name="Tian H."/>
            <person name="Witte H."/>
            <person name="Yang S.P."/>
            <person name="Wilson R.K."/>
            <person name="Sommer R.J."/>
        </authorList>
    </citation>
    <scope>NUCLEOTIDE SEQUENCE [LARGE SCALE GENOMIC DNA]</scope>
    <source>
        <strain evidence="3">PS312</strain>
    </source>
</reference>
<evidence type="ECO:0000256" key="1">
    <source>
        <dbReference type="SAM" id="MobiDB-lite"/>
    </source>
</evidence>
<sequence>MVSSVVTPSVTRAGTAERSSQKETCELVHSWNTVAYGPLITLHKTPNEYSNSNEIYLFLIGRHFYENKLTDLVRTSSSLKLGRDEFRPSFCCTGLRLFQ</sequence>
<accession>A0A8R1YSZ1</accession>
<proteinExistence type="predicted"/>
<accession>A0A2A6C7P9</accession>
<feature type="region of interest" description="Disordered" evidence="1">
    <location>
        <begin position="1"/>
        <end position="21"/>
    </location>
</feature>
<keyword evidence="3" id="KW-1185">Reference proteome</keyword>
<dbReference type="Proteomes" id="UP000005239">
    <property type="component" value="Unassembled WGS sequence"/>
</dbReference>
<feature type="compositionally biased region" description="Polar residues" evidence="1">
    <location>
        <begin position="1"/>
        <end position="12"/>
    </location>
</feature>
<gene>
    <name evidence="2" type="primary">WBGene00273093</name>
</gene>
<dbReference type="AlphaFoldDB" id="A0A2A6C7P9"/>
<protein>
    <submittedName>
        <fullName evidence="2">Uncharacterized protein</fullName>
    </submittedName>
</protein>
<evidence type="ECO:0000313" key="3">
    <source>
        <dbReference type="Proteomes" id="UP000005239"/>
    </source>
</evidence>
<organism evidence="2 3">
    <name type="scientific">Pristionchus pacificus</name>
    <name type="common">Parasitic nematode worm</name>
    <dbReference type="NCBI Taxonomy" id="54126"/>
    <lineage>
        <taxon>Eukaryota</taxon>
        <taxon>Metazoa</taxon>
        <taxon>Ecdysozoa</taxon>
        <taxon>Nematoda</taxon>
        <taxon>Chromadorea</taxon>
        <taxon>Rhabditida</taxon>
        <taxon>Rhabditina</taxon>
        <taxon>Diplogasteromorpha</taxon>
        <taxon>Diplogasteroidea</taxon>
        <taxon>Neodiplogasteridae</taxon>
        <taxon>Pristionchus</taxon>
    </lineage>
</organism>
<dbReference type="EnsemblMetazoa" id="PPA34724.1">
    <property type="protein sequence ID" value="PPA34724.1"/>
    <property type="gene ID" value="WBGene00273093"/>
</dbReference>
<name>A0A2A6C7P9_PRIPA</name>
<reference evidence="2" key="2">
    <citation type="submission" date="2022-06" db="UniProtKB">
        <authorList>
            <consortium name="EnsemblMetazoa"/>
        </authorList>
    </citation>
    <scope>IDENTIFICATION</scope>
    <source>
        <strain evidence="2">PS312</strain>
    </source>
</reference>